<gene>
    <name evidence="3" type="ORF">B0187_07160</name>
</gene>
<comment type="caution">
    <text evidence="3">The sequence shown here is derived from an EMBL/GenBank/DDBJ whole genome shotgun (WGS) entry which is preliminary data.</text>
</comment>
<dbReference type="Pfam" id="PF02604">
    <property type="entry name" value="PhdYeFM_antitox"/>
    <property type="match status" value="1"/>
</dbReference>
<evidence type="ECO:0000256" key="1">
    <source>
        <dbReference type="ARBA" id="ARBA00009981"/>
    </source>
</evidence>
<accession>A0A1T0ARM0</accession>
<reference evidence="3 4" key="1">
    <citation type="submission" date="2017-02" db="EMBL/GenBank/DDBJ databases">
        <title>Draft genome sequence of Haemophilus paracuniculus CCUG 43573 type strain.</title>
        <authorList>
            <person name="Engstrom-Jakobsson H."/>
            <person name="Salva-Serra F."/>
            <person name="Thorell K."/>
            <person name="Gonzales-Siles L."/>
            <person name="Karlsson R."/>
            <person name="Boulund F."/>
            <person name="Engstrand L."/>
            <person name="Kristiansson E."/>
            <person name="Moore E."/>
        </authorList>
    </citation>
    <scope>NUCLEOTIDE SEQUENCE [LARGE SCALE GENOMIC DNA]</scope>
    <source>
        <strain evidence="3 4">CCUG 43573</strain>
    </source>
</reference>
<keyword evidence="4" id="KW-1185">Reference proteome</keyword>
<dbReference type="Gene3D" id="3.40.1620.10">
    <property type="entry name" value="YefM-like domain"/>
    <property type="match status" value="1"/>
</dbReference>
<dbReference type="EMBL" id="MUYA01000008">
    <property type="protein sequence ID" value="OOR99030.1"/>
    <property type="molecule type" value="Genomic_DNA"/>
</dbReference>
<comment type="similarity">
    <text evidence="1 2">Belongs to the phD/YefM antitoxin family.</text>
</comment>
<dbReference type="RefSeq" id="WP_078237178.1">
    <property type="nucleotide sequence ID" value="NZ_MUYA01000008.1"/>
</dbReference>
<dbReference type="OrthoDB" id="72009at2"/>
<dbReference type="Proteomes" id="UP000190867">
    <property type="component" value="Unassembled WGS sequence"/>
</dbReference>
<dbReference type="SUPFAM" id="SSF143120">
    <property type="entry name" value="YefM-like"/>
    <property type="match status" value="1"/>
</dbReference>
<dbReference type="AlphaFoldDB" id="A0A1T0ARM0"/>
<protein>
    <recommendedName>
        <fullName evidence="2">Antitoxin</fullName>
    </recommendedName>
</protein>
<name>A0A1T0ARM0_9PAST</name>
<evidence type="ECO:0000256" key="2">
    <source>
        <dbReference type="RuleBase" id="RU362080"/>
    </source>
</evidence>
<sequence>MAIITSREFNQGSSKVLKVAETEPVYITKRGKITNVVLSYEQFQQYQAPEPQTKEMSFAEYFSGRNHPASDLPDEVFEIKRDDKDWNLRYEELFDE</sequence>
<dbReference type="STRING" id="734.B0187_07160"/>
<proteinExistence type="inferred from homology"/>
<organism evidence="3 4">
    <name type="scientific">Haemophilus paracuniculus</name>
    <dbReference type="NCBI Taxonomy" id="734"/>
    <lineage>
        <taxon>Bacteria</taxon>
        <taxon>Pseudomonadati</taxon>
        <taxon>Pseudomonadota</taxon>
        <taxon>Gammaproteobacteria</taxon>
        <taxon>Pasteurellales</taxon>
        <taxon>Pasteurellaceae</taxon>
        <taxon>Haemophilus</taxon>
    </lineage>
</organism>
<dbReference type="NCBIfam" id="TIGR01552">
    <property type="entry name" value="phd_fam"/>
    <property type="match status" value="1"/>
</dbReference>
<dbReference type="InterPro" id="IPR006442">
    <property type="entry name" value="Antitoxin_Phd/YefM"/>
</dbReference>
<dbReference type="InterPro" id="IPR036165">
    <property type="entry name" value="YefM-like_sf"/>
</dbReference>
<comment type="function">
    <text evidence="2">Antitoxin component of a type II toxin-antitoxin (TA) system.</text>
</comment>
<evidence type="ECO:0000313" key="4">
    <source>
        <dbReference type="Proteomes" id="UP000190867"/>
    </source>
</evidence>
<evidence type="ECO:0000313" key="3">
    <source>
        <dbReference type="EMBL" id="OOR99030.1"/>
    </source>
</evidence>